<dbReference type="GO" id="GO:0097367">
    <property type="term" value="F:carbohydrate derivative binding"/>
    <property type="evidence" value="ECO:0007669"/>
    <property type="project" value="InterPro"/>
</dbReference>
<dbReference type="InterPro" id="IPR046348">
    <property type="entry name" value="SIS_dom_sf"/>
</dbReference>
<proteinExistence type="predicted"/>
<evidence type="ECO:0000313" key="3">
    <source>
        <dbReference type="Proteomes" id="UP000552644"/>
    </source>
</evidence>
<dbReference type="Gene3D" id="3.40.50.10490">
    <property type="entry name" value="Glucose-6-phosphate isomerase like protein, domain 1"/>
    <property type="match status" value="2"/>
</dbReference>
<keyword evidence="3" id="KW-1185">Reference proteome</keyword>
<accession>A0A7W7QIK0</accession>
<reference evidence="2 3" key="1">
    <citation type="submission" date="2020-08" db="EMBL/GenBank/DDBJ databases">
        <title>Genomic Encyclopedia of Type Strains, Phase III (KMG-III): the genomes of soil and plant-associated and newly described type strains.</title>
        <authorList>
            <person name="Whitman W."/>
        </authorList>
    </citation>
    <scope>NUCLEOTIDE SEQUENCE [LARGE SCALE GENOMIC DNA]</scope>
    <source>
        <strain evidence="2 3">CECT 8840</strain>
    </source>
</reference>
<dbReference type="EC" id="2.6.1.16" evidence="2"/>
<name>A0A7W7QIK0_9ACTN</name>
<dbReference type="SUPFAM" id="SSF53697">
    <property type="entry name" value="SIS domain"/>
    <property type="match status" value="1"/>
</dbReference>
<evidence type="ECO:0000259" key="1">
    <source>
        <dbReference type="PROSITE" id="PS51464"/>
    </source>
</evidence>
<dbReference type="AlphaFoldDB" id="A0A7W7QIK0"/>
<keyword evidence="2" id="KW-0808">Transferase</keyword>
<evidence type="ECO:0000313" key="2">
    <source>
        <dbReference type="EMBL" id="MBB4914196.1"/>
    </source>
</evidence>
<organism evidence="2 3">
    <name type="scientific">Streptosporangium saharense</name>
    <dbReference type="NCBI Taxonomy" id="1706840"/>
    <lineage>
        <taxon>Bacteria</taxon>
        <taxon>Bacillati</taxon>
        <taxon>Actinomycetota</taxon>
        <taxon>Actinomycetes</taxon>
        <taxon>Streptosporangiales</taxon>
        <taxon>Streptosporangiaceae</taxon>
        <taxon>Streptosporangium</taxon>
    </lineage>
</organism>
<protein>
    <submittedName>
        <fullName evidence="2">Glucosamine--fructose-6-phosphate aminotransferase (Isomerizing)</fullName>
        <ecNumber evidence="2">2.6.1.16</ecNumber>
    </submittedName>
</protein>
<sequence>MATATGNLQNPPWNTFDQAFHSQPEALTRLTETLPGLLDRHVGKDADRLVVFGIGASRAAAHVLVAGLTARGVPCDLLTGADFTESQVRPGTAYLGISQSGRSVEIVRALSAAPAESRMSIVNRVPSPVADLTPRHLWLGDVADSRVSTVGYTATALALALLAEHLTDGLDEERWRGFGERLATVTRQREAAGRVAADLLAAGHADLVSSGAGLAAAEGGSLLLREGLGLPAASFDTRSYLHGFMDSARPGTVHLIVNRGTEALLARQLADHGATVHLLGTTPIEYGGAGPLHQTSLPGLTDAELSIAASVFLQMVVQEVCASTGRRPEDPVFVRLDTKVGSAA</sequence>
<dbReference type="Proteomes" id="UP000552644">
    <property type="component" value="Unassembled WGS sequence"/>
</dbReference>
<gene>
    <name evidence="2" type="ORF">FHS44_001268</name>
</gene>
<dbReference type="RefSeq" id="WP_184712881.1">
    <property type="nucleotide sequence ID" value="NZ_JACHJP010000001.1"/>
</dbReference>
<dbReference type="GO" id="GO:0004360">
    <property type="term" value="F:glutamine-fructose-6-phosphate transaminase (isomerizing) activity"/>
    <property type="evidence" value="ECO:0007669"/>
    <property type="project" value="UniProtKB-EC"/>
</dbReference>
<dbReference type="GO" id="GO:1901135">
    <property type="term" value="P:carbohydrate derivative metabolic process"/>
    <property type="evidence" value="ECO:0007669"/>
    <property type="project" value="InterPro"/>
</dbReference>
<dbReference type="EMBL" id="JACHJP010000001">
    <property type="protein sequence ID" value="MBB4914196.1"/>
    <property type="molecule type" value="Genomic_DNA"/>
</dbReference>
<comment type="caution">
    <text evidence="2">The sequence shown here is derived from an EMBL/GenBank/DDBJ whole genome shotgun (WGS) entry which is preliminary data.</text>
</comment>
<feature type="domain" description="SIS" evidence="1">
    <location>
        <begin position="38"/>
        <end position="172"/>
    </location>
</feature>
<keyword evidence="2" id="KW-0032">Aminotransferase</keyword>
<dbReference type="InterPro" id="IPR001347">
    <property type="entry name" value="SIS_dom"/>
</dbReference>
<dbReference type="PROSITE" id="PS51464">
    <property type="entry name" value="SIS"/>
    <property type="match status" value="1"/>
</dbReference>